<dbReference type="InterPro" id="IPR019734">
    <property type="entry name" value="TPR_rpt"/>
</dbReference>
<evidence type="ECO:0000256" key="2">
    <source>
        <dbReference type="ARBA" id="ARBA00022803"/>
    </source>
</evidence>
<dbReference type="PANTHER" id="PTHR45641:SF19">
    <property type="entry name" value="NEPHROCYSTIN-3"/>
    <property type="match status" value="1"/>
</dbReference>
<evidence type="ECO:0000313" key="6">
    <source>
        <dbReference type="Proteomes" id="UP001153069"/>
    </source>
</evidence>
<keyword evidence="2 3" id="KW-0802">TPR repeat</keyword>
<keyword evidence="1" id="KW-0677">Repeat</keyword>
<feature type="repeat" description="TPR" evidence="3">
    <location>
        <begin position="349"/>
        <end position="382"/>
    </location>
</feature>
<accession>A0A9N8EKG3</accession>
<evidence type="ECO:0000256" key="1">
    <source>
        <dbReference type="ARBA" id="ARBA00022737"/>
    </source>
</evidence>
<feature type="repeat" description="TPR" evidence="3">
    <location>
        <begin position="391"/>
        <end position="424"/>
    </location>
</feature>
<proteinExistence type="predicted"/>
<dbReference type="InterPro" id="IPR011990">
    <property type="entry name" value="TPR-like_helical_dom_sf"/>
</dbReference>
<dbReference type="AlphaFoldDB" id="A0A9N8EKG3"/>
<dbReference type="OrthoDB" id="43776at2759"/>
<feature type="repeat" description="TPR" evidence="3">
    <location>
        <begin position="225"/>
        <end position="258"/>
    </location>
</feature>
<feature type="region of interest" description="Disordered" evidence="4">
    <location>
        <begin position="1"/>
        <end position="22"/>
    </location>
</feature>
<name>A0A9N8EKG3_9STRA</name>
<organism evidence="5 6">
    <name type="scientific">Seminavis robusta</name>
    <dbReference type="NCBI Taxonomy" id="568900"/>
    <lineage>
        <taxon>Eukaryota</taxon>
        <taxon>Sar</taxon>
        <taxon>Stramenopiles</taxon>
        <taxon>Ochrophyta</taxon>
        <taxon>Bacillariophyta</taxon>
        <taxon>Bacillariophyceae</taxon>
        <taxon>Bacillariophycidae</taxon>
        <taxon>Naviculales</taxon>
        <taxon>Naviculaceae</taxon>
        <taxon>Seminavis</taxon>
    </lineage>
</organism>
<dbReference type="SMART" id="SM00028">
    <property type="entry name" value="TPR"/>
    <property type="match status" value="8"/>
</dbReference>
<keyword evidence="6" id="KW-1185">Reference proteome</keyword>
<dbReference type="Proteomes" id="UP001153069">
    <property type="component" value="Unassembled WGS sequence"/>
</dbReference>
<gene>
    <name evidence="5" type="ORF">SEMRO_1130_G244490.1</name>
</gene>
<feature type="repeat" description="TPR" evidence="3">
    <location>
        <begin position="433"/>
        <end position="466"/>
    </location>
</feature>
<dbReference type="SUPFAM" id="SSF48452">
    <property type="entry name" value="TPR-like"/>
    <property type="match status" value="3"/>
</dbReference>
<sequence length="565" mass="63556">MSNDEQPEVLSAENRASFLAEDDVGKEKPQYVLTSKGELVRHSDTTATKTSLVLDIAQFPESNSSSHLFALGEECHIQISPCKKYLALYFQKAELVWMLDFNKQILYKLDWKASVSKNLVKVKRCSISFQENATAELEAVVSMNVEAEKEATAQALFCSIQGQHKQAMELASKKLPADSEELATVYEQIGCIARDLGDYEAGGHALEEAIRIYKKNLGSTHEKVARGLHELGNLLDDEGKYKDAMDKFFESLDIRQNNFGNDSPLVADVFYSMGYTLQNQDSVDQALDCFEESWNINKVQLGPDAKEVGNAANIMGYLQAKRGQLDDALSLLWDALRIRKLQEDQVKVSETLRNIGNVHREKEEHELAIECYEECLRLRKLELGERHAKVADALVGLGNVKSDQGKHAEASQSYEEALSIRRECFGEEDVSVAKVLEKLGSNHFQAEEYDQAIQQLTRAIDIREAKEERDGDYVNALFMIGNIHKMRGDEEAAIRWWTQAYERFQELGLAESNPQVAQVMESLLGNKQPGVMDKLQKALKDFAKKLTWKKKVSPGSAAQTELGEE</sequence>
<dbReference type="Gene3D" id="1.25.40.10">
    <property type="entry name" value="Tetratricopeptide repeat domain"/>
    <property type="match status" value="2"/>
</dbReference>
<evidence type="ECO:0000256" key="4">
    <source>
        <dbReference type="SAM" id="MobiDB-lite"/>
    </source>
</evidence>
<comment type="caution">
    <text evidence="5">The sequence shown here is derived from an EMBL/GenBank/DDBJ whole genome shotgun (WGS) entry which is preliminary data.</text>
</comment>
<dbReference type="PROSITE" id="PS50005">
    <property type="entry name" value="TPR"/>
    <property type="match status" value="4"/>
</dbReference>
<evidence type="ECO:0000313" key="5">
    <source>
        <dbReference type="EMBL" id="CAB9520739.1"/>
    </source>
</evidence>
<dbReference type="Pfam" id="PF13424">
    <property type="entry name" value="TPR_12"/>
    <property type="match status" value="3"/>
</dbReference>
<evidence type="ECO:0000256" key="3">
    <source>
        <dbReference type="PROSITE-ProRule" id="PRU00339"/>
    </source>
</evidence>
<protein>
    <submittedName>
        <fullName evidence="5">Kinesin light chain</fullName>
    </submittedName>
</protein>
<dbReference type="EMBL" id="CAICTM010001128">
    <property type="protein sequence ID" value="CAB9520739.1"/>
    <property type="molecule type" value="Genomic_DNA"/>
</dbReference>
<reference evidence="5" key="1">
    <citation type="submission" date="2020-06" db="EMBL/GenBank/DDBJ databases">
        <authorList>
            <consortium name="Plant Systems Biology data submission"/>
        </authorList>
    </citation>
    <scope>NUCLEOTIDE SEQUENCE</scope>
    <source>
        <strain evidence="5">D6</strain>
    </source>
</reference>
<dbReference type="PANTHER" id="PTHR45641">
    <property type="entry name" value="TETRATRICOPEPTIDE REPEAT PROTEIN (AFU_ORTHOLOGUE AFUA_6G03870)"/>
    <property type="match status" value="1"/>
</dbReference>